<dbReference type="RefSeq" id="XP_052947853.1">
    <property type="nucleotide sequence ID" value="XM_053088336.1"/>
</dbReference>
<feature type="region of interest" description="Disordered" evidence="1">
    <location>
        <begin position="199"/>
        <end position="222"/>
    </location>
</feature>
<keyword evidence="3" id="KW-1185">Reference proteome</keyword>
<dbReference type="EMBL" id="JAKWFO010000003">
    <property type="protein sequence ID" value="KAI9638076.1"/>
    <property type="molecule type" value="Genomic_DNA"/>
</dbReference>
<name>A0AA38HCZ5_9TREE</name>
<proteinExistence type="predicted"/>
<feature type="compositionally biased region" description="Polar residues" evidence="1">
    <location>
        <begin position="199"/>
        <end position="208"/>
    </location>
</feature>
<gene>
    <name evidence="2" type="ORF">MKK02DRAFT_31580</name>
</gene>
<dbReference type="AlphaFoldDB" id="A0AA38HCZ5"/>
<evidence type="ECO:0000313" key="3">
    <source>
        <dbReference type="Proteomes" id="UP001164286"/>
    </source>
</evidence>
<reference evidence="2" key="1">
    <citation type="journal article" date="2022" name="G3 (Bethesda)">
        <title>High quality genome of the basidiomycete yeast Dioszegia hungarica PDD-24b-2 isolated from cloud water.</title>
        <authorList>
            <person name="Jarrige D."/>
            <person name="Haridas S."/>
            <person name="Bleykasten-Grosshans C."/>
            <person name="Joly M."/>
            <person name="Nadalig T."/>
            <person name="Sancelme M."/>
            <person name="Vuilleumier S."/>
            <person name="Grigoriev I.V."/>
            <person name="Amato P."/>
            <person name="Bringel F."/>
        </authorList>
    </citation>
    <scope>NUCLEOTIDE SEQUENCE</scope>
    <source>
        <strain evidence="2">PDD-24b-2</strain>
    </source>
</reference>
<accession>A0AA38HCZ5</accession>
<dbReference type="Proteomes" id="UP001164286">
    <property type="component" value="Unassembled WGS sequence"/>
</dbReference>
<evidence type="ECO:0000313" key="2">
    <source>
        <dbReference type="EMBL" id="KAI9638076.1"/>
    </source>
</evidence>
<comment type="caution">
    <text evidence="2">The sequence shown here is derived from an EMBL/GenBank/DDBJ whole genome shotgun (WGS) entry which is preliminary data.</text>
</comment>
<organism evidence="2 3">
    <name type="scientific">Dioszegia hungarica</name>
    <dbReference type="NCBI Taxonomy" id="4972"/>
    <lineage>
        <taxon>Eukaryota</taxon>
        <taxon>Fungi</taxon>
        <taxon>Dikarya</taxon>
        <taxon>Basidiomycota</taxon>
        <taxon>Agaricomycotina</taxon>
        <taxon>Tremellomycetes</taxon>
        <taxon>Tremellales</taxon>
        <taxon>Bulleribasidiaceae</taxon>
        <taxon>Dioszegia</taxon>
    </lineage>
</organism>
<protein>
    <submittedName>
        <fullName evidence="2">Uncharacterized protein</fullName>
    </submittedName>
</protein>
<feature type="region of interest" description="Disordered" evidence="1">
    <location>
        <begin position="1"/>
        <end position="20"/>
    </location>
</feature>
<dbReference type="GeneID" id="77727541"/>
<sequence>MQPPQRLSAHGPSSSSASTTMVNFEPYTGRILHGIIETAHVRSGDPTIKAVDLAAVQVVSLDIRHFGTMPEMDRAMFLMARPAGEIVGRVFKRVDRRRPGAAPTPEMESHSYKDINGARRAFTLLDHKQYLPLLSDAPIRHLTIRNRLFGLGKSWYTLQPEQYDHFVPKARGGVPTSYRLQYPPRTPLRGALLQRLSISNPPSRTTLPSLERNGLPSLRTGRLGRRQHFGRCTGTRSAGQDRPIHATLPSLPTITRTAPGPLISVLITVSRRTSVSIAHAGLRRRTSSHMPNASETMGTDLVAMLSSNQRTRILVQEVEQCQPRTQMLVAAAQIQRLVLTVVARRDASSEQRTSLVNFRSSPSSHFRSGPSFYGLGSALVGSATASATFLALILFLATLSPSSTNSTSTVTTRITGVPGDAVTIYIMTRSSQCTGAAGSSSTSSMVNFEAYTGRILHGVIKTAHQRSKDAMIKTIDLAAVQAVSLDITHFGSEDEMDRAVFLMAQPAGAIGLASLAGDITWLGLWDKIPGAVEVRTARLIACSGHSFVFRSIIPATYTTIR</sequence>
<evidence type="ECO:0000256" key="1">
    <source>
        <dbReference type="SAM" id="MobiDB-lite"/>
    </source>
</evidence>